<reference evidence="1 2" key="1">
    <citation type="journal article" date="2020" name="bioRxiv">
        <title>Metabolic contributions of an alphaproteobacterial endosymbiont in the apicomplexan Cardiosporidium cionae.</title>
        <authorList>
            <person name="Hunter E.S."/>
            <person name="Paight C.J."/>
            <person name="Lane C.E."/>
        </authorList>
    </citation>
    <scope>NUCLEOTIDE SEQUENCE [LARGE SCALE GENOMIC DNA]</scope>
    <source>
        <strain evidence="1">ESH_2018</strain>
    </source>
</reference>
<name>A0ABQ7JDQ6_9APIC</name>
<evidence type="ECO:0000313" key="1">
    <source>
        <dbReference type="EMBL" id="KAF8822158.1"/>
    </source>
</evidence>
<dbReference type="EMBL" id="JADAQX010000077">
    <property type="protein sequence ID" value="KAF8822158.1"/>
    <property type="molecule type" value="Genomic_DNA"/>
</dbReference>
<keyword evidence="2" id="KW-1185">Reference proteome</keyword>
<evidence type="ECO:0000313" key="2">
    <source>
        <dbReference type="Proteomes" id="UP000823046"/>
    </source>
</evidence>
<sequence length="293" mass="33094">MVLARAHSRQSPCQPWIHNDEQAALHTVKSQENAAARPYFRRRKEDYSSQVASLPRIRGVRFTGRYWSADCTIGGKRSLKNYRVAQFGFEVARLMALQHREKMIQMRAVHRQKSTKNRSVYLQDDNEGKPESKVKTTYQKNKVEDNSNWCNNERYNEWTDFITSSPDLSSNCDSSQSELILSSCALTPRDDVSTPSRCSSTISSPISSQCLHHDKGSVPLRCDSMSANSPMKILPLSQLYAMPPKTINFPSQYYLPYSLQQSSGDTASAAAQTQPVAFYPVAWVPAYPPLTLV</sequence>
<evidence type="ECO:0008006" key="3">
    <source>
        <dbReference type="Google" id="ProtNLM"/>
    </source>
</evidence>
<dbReference type="Proteomes" id="UP000823046">
    <property type="component" value="Unassembled WGS sequence"/>
</dbReference>
<protein>
    <recommendedName>
        <fullName evidence="3">AP2/ERF domain-containing protein</fullName>
    </recommendedName>
</protein>
<accession>A0ABQ7JDQ6</accession>
<organism evidence="1 2">
    <name type="scientific">Cardiosporidium cionae</name>
    <dbReference type="NCBI Taxonomy" id="476202"/>
    <lineage>
        <taxon>Eukaryota</taxon>
        <taxon>Sar</taxon>
        <taxon>Alveolata</taxon>
        <taxon>Apicomplexa</taxon>
        <taxon>Aconoidasida</taxon>
        <taxon>Nephromycida</taxon>
        <taxon>Cardiosporidium</taxon>
    </lineage>
</organism>
<proteinExistence type="predicted"/>
<comment type="caution">
    <text evidence="1">The sequence shown here is derived from an EMBL/GenBank/DDBJ whole genome shotgun (WGS) entry which is preliminary data.</text>
</comment>
<dbReference type="Gene3D" id="1.20.5.2050">
    <property type="match status" value="1"/>
</dbReference>
<gene>
    <name evidence="1" type="ORF">IE077_000903</name>
</gene>